<evidence type="ECO:0000313" key="1">
    <source>
        <dbReference type="EMBL" id="KAJ9057931.1"/>
    </source>
</evidence>
<gene>
    <name evidence="1" type="ORF">DSO57_1017770</name>
</gene>
<keyword evidence="2" id="KW-1185">Reference proteome</keyword>
<organism evidence="1 2">
    <name type="scientific">Entomophthora muscae</name>
    <dbReference type="NCBI Taxonomy" id="34485"/>
    <lineage>
        <taxon>Eukaryota</taxon>
        <taxon>Fungi</taxon>
        <taxon>Fungi incertae sedis</taxon>
        <taxon>Zoopagomycota</taxon>
        <taxon>Entomophthoromycotina</taxon>
        <taxon>Entomophthoromycetes</taxon>
        <taxon>Entomophthorales</taxon>
        <taxon>Entomophthoraceae</taxon>
        <taxon>Entomophthora</taxon>
    </lineage>
</organism>
<sequence length="360" mass="41556">MGHTFNDVGEEYDGGEVYEGVNSAASIHDIPWRHWISGKVHEEQNNLVFQKYPWYDLSEKGPYVVKFNTSGKFPRWYLQISTSGMAEKGSFRATLDGVELPWNPPGTLDRTFSTWFNDTHGLSRGSHQLQFEVKKDLPQGRIIHQLCNIELMEYSRERKFDWKDPAHVSAYPTYNYQGQVSYRPTNEYCLMRNMTSAHFRPVCKEGLWLKFLERVSLLDEVDIRLVRFVGLSHASGLIPAPDHRHLRFGDDLESLDVDSSGVFAGYLVQTKLLEVAPLPNSKVLEWSSAHGSKNKYKIHWYRNSRRIYALDGQTNFLVYKASPLSVGVWEVVVTFTTPQVRKDPTHLLTAHEIFILKRPF</sequence>
<comment type="caution">
    <text evidence="1">The sequence shown here is derived from an EMBL/GenBank/DDBJ whole genome shotgun (WGS) entry which is preliminary data.</text>
</comment>
<dbReference type="Proteomes" id="UP001165960">
    <property type="component" value="Unassembled WGS sequence"/>
</dbReference>
<accession>A0ACC2S6B8</accession>
<protein>
    <submittedName>
        <fullName evidence="1">Uncharacterized protein</fullName>
    </submittedName>
</protein>
<proteinExistence type="predicted"/>
<name>A0ACC2S6B8_9FUNG</name>
<dbReference type="EMBL" id="QTSX02005755">
    <property type="protein sequence ID" value="KAJ9057931.1"/>
    <property type="molecule type" value="Genomic_DNA"/>
</dbReference>
<reference evidence="1" key="1">
    <citation type="submission" date="2022-04" db="EMBL/GenBank/DDBJ databases">
        <title>Genome of the entomopathogenic fungus Entomophthora muscae.</title>
        <authorList>
            <person name="Elya C."/>
            <person name="Lovett B.R."/>
            <person name="Lee E."/>
            <person name="Macias A.M."/>
            <person name="Hajek A.E."/>
            <person name="De Bivort B.L."/>
            <person name="Kasson M.T."/>
            <person name="De Fine Licht H.H."/>
            <person name="Stajich J.E."/>
        </authorList>
    </citation>
    <scope>NUCLEOTIDE SEQUENCE</scope>
    <source>
        <strain evidence="1">Berkeley</strain>
    </source>
</reference>
<evidence type="ECO:0000313" key="2">
    <source>
        <dbReference type="Proteomes" id="UP001165960"/>
    </source>
</evidence>